<sequence>MVNRVNTWLTSKPPTIAIPNGRRNSAPTPVLNINGNAPSNAASVVIRIGRKRSRQAWKIASRGLIPCSRSAARAKSIIMMAFFFTMPISKIMPIMAIISSSLPAMISASSAPTPAVGSVERIVIGWIKLSYSTPSTIYIATTAATISQTVLPSAAWKASVLP</sequence>
<feature type="transmembrane region" description="Helical" evidence="1">
    <location>
        <begin position="77"/>
        <end position="98"/>
    </location>
</feature>
<keyword evidence="1" id="KW-1133">Transmembrane helix</keyword>
<accession>A0A655D4D3</accession>
<dbReference type="EMBL" id="CQPC01000037">
    <property type="protein sequence ID" value="CNU45384.1"/>
    <property type="molecule type" value="Genomic_DNA"/>
</dbReference>
<organism evidence="2 3">
    <name type="scientific">Salmonella enterica subsp. enterica serovar Bovismorbificans</name>
    <dbReference type="NCBI Taxonomy" id="58097"/>
    <lineage>
        <taxon>Bacteria</taxon>
        <taxon>Pseudomonadati</taxon>
        <taxon>Pseudomonadota</taxon>
        <taxon>Gammaproteobacteria</taxon>
        <taxon>Enterobacterales</taxon>
        <taxon>Enterobacteriaceae</taxon>
        <taxon>Salmonella</taxon>
    </lineage>
</organism>
<evidence type="ECO:0000256" key="1">
    <source>
        <dbReference type="SAM" id="Phobius"/>
    </source>
</evidence>
<name>A0A655D4D3_SALET</name>
<evidence type="ECO:0000313" key="3">
    <source>
        <dbReference type="Proteomes" id="UP000039541"/>
    </source>
</evidence>
<dbReference type="AlphaFoldDB" id="A0A655D4D3"/>
<reference evidence="2 3" key="1">
    <citation type="submission" date="2015-03" db="EMBL/GenBank/DDBJ databases">
        <authorList>
            <consortium name="Pathogen Informatics"/>
        </authorList>
    </citation>
    <scope>NUCLEOTIDE SEQUENCE [LARGE SCALE GENOMIC DNA]</scope>
    <source>
        <strain evidence="2 3">3476</strain>
    </source>
</reference>
<keyword evidence="1" id="KW-0472">Membrane</keyword>
<keyword evidence="1" id="KW-0812">Transmembrane</keyword>
<evidence type="ECO:0000313" key="2">
    <source>
        <dbReference type="EMBL" id="CNU45384.1"/>
    </source>
</evidence>
<proteinExistence type="predicted"/>
<gene>
    <name evidence="2" type="ORF">ERS008202_02781</name>
</gene>
<dbReference type="Proteomes" id="UP000039541">
    <property type="component" value="Unassembled WGS sequence"/>
</dbReference>
<protein>
    <submittedName>
        <fullName evidence="2">Uncharacterized protein</fullName>
    </submittedName>
</protein>